<dbReference type="EMBL" id="FOMX01000014">
    <property type="protein sequence ID" value="SFE46010.1"/>
    <property type="molecule type" value="Genomic_DNA"/>
</dbReference>
<dbReference type="RefSeq" id="WP_143140724.1">
    <property type="nucleotide sequence ID" value="NZ_FOMX01000014.1"/>
</dbReference>
<sequence>MSRESGQNFPINKAFEVNGTIYFNEEGSAYIILKPDFGLPIGTKIRRARRDDYIEIIPAPGSEKNGHAII</sequence>
<dbReference type="Proteomes" id="UP000199400">
    <property type="component" value="Unassembled WGS sequence"/>
</dbReference>
<dbReference type="STRING" id="54.SAMN02745121_04307"/>
<evidence type="ECO:0000313" key="1">
    <source>
        <dbReference type="EMBL" id="SFE46010.1"/>
    </source>
</evidence>
<protein>
    <submittedName>
        <fullName evidence="1">Uncharacterized protein</fullName>
    </submittedName>
</protein>
<reference evidence="2" key="1">
    <citation type="submission" date="2016-10" db="EMBL/GenBank/DDBJ databases">
        <authorList>
            <person name="Varghese N."/>
            <person name="Submissions S."/>
        </authorList>
    </citation>
    <scope>NUCLEOTIDE SEQUENCE [LARGE SCALE GENOMIC DNA]</scope>
    <source>
        <strain evidence="2">ATCC 25963</strain>
    </source>
</reference>
<evidence type="ECO:0000313" key="2">
    <source>
        <dbReference type="Proteomes" id="UP000199400"/>
    </source>
</evidence>
<name>A0A1I2ASZ0_9BACT</name>
<gene>
    <name evidence="1" type="ORF">SAMN02745121_04307</name>
</gene>
<keyword evidence="2" id="KW-1185">Reference proteome</keyword>
<proteinExistence type="predicted"/>
<accession>A0A1I2ASZ0</accession>
<dbReference type="AlphaFoldDB" id="A0A1I2ASZ0"/>
<organism evidence="1 2">
    <name type="scientific">Nannocystis exedens</name>
    <dbReference type="NCBI Taxonomy" id="54"/>
    <lineage>
        <taxon>Bacteria</taxon>
        <taxon>Pseudomonadati</taxon>
        <taxon>Myxococcota</taxon>
        <taxon>Polyangia</taxon>
        <taxon>Nannocystales</taxon>
        <taxon>Nannocystaceae</taxon>
        <taxon>Nannocystis</taxon>
    </lineage>
</organism>